<keyword evidence="6 7" id="KW-0472">Membrane</keyword>
<evidence type="ECO:0000256" key="7">
    <source>
        <dbReference type="SAM" id="Phobius"/>
    </source>
</evidence>
<evidence type="ECO:0000256" key="1">
    <source>
        <dbReference type="ARBA" id="ARBA00004651"/>
    </source>
</evidence>
<dbReference type="PANTHER" id="PTHR30106:SF2">
    <property type="entry name" value="UPF0324 INNER MEMBRANE PROTEIN YEIH"/>
    <property type="match status" value="1"/>
</dbReference>
<feature type="transmembrane region" description="Helical" evidence="7">
    <location>
        <begin position="37"/>
        <end position="56"/>
    </location>
</feature>
<dbReference type="RefSeq" id="WP_005024794.1">
    <property type="nucleotide sequence ID" value="NZ_KE150239.1"/>
</dbReference>
<reference evidence="8 9" key="1">
    <citation type="submission" date="2010-10" db="EMBL/GenBank/DDBJ databases">
        <authorList>
            <consortium name="The Broad Institute Genome Sequencing Platform"/>
            <person name="Ward D."/>
            <person name="Earl A."/>
            <person name="Feldgarden M."/>
            <person name="Young S.K."/>
            <person name="Gargeya S."/>
            <person name="Zeng Q."/>
            <person name="Alvarado L."/>
            <person name="Berlin A."/>
            <person name="Bochicchio J."/>
            <person name="Chapman S.B."/>
            <person name="Chen Z."/>
            <person name="Freedman E."/>
            <person name="Gellesch M."/>
            <person name="Goldberg J."/>
            <person name="Griggs A."/>
            <person name="Gujja S."/>
            <person name="Heilman E."/>
            <person name="Heiman D."/>
            <person name="Howarth C."/>
            <person name="Mehta T."/>
            <person name="Neiman D."/>
            <person name="Pearson M."/>
            <person name="Roberts A."/>
            <person name="Saif S."/>
            <person name="Shea T."/>
            <person name="Shenoy N."/>
            <person name="Sisk P."/>
            <person name="Stolte C."/>
            <person name="Sykes S."/>
            <person name="White J."/>
            <person name="Yandava C."/>
            <person name="Allen-Vercoe E."/>
            <person name="Sibley C."/>
            <person name="Ambrose C.E."/>
            <person name="Strauss J."/>
            <person name="Daigneault M."/>
            <person name="Haas B."/>
            <person name="Nusbaum C."/>
            <person name="Birren B."/>
        </authorList>
    </citation>
    <scope>NUCLEOTIDE SEQUENCE [LARGE SCALE GENOMIC DNA]</scope>
    <source>
        <strain evidence="8 9">3_1_6</strain>
    </source>
</reference>
<dbReference type="InterPro" id="IPR004630">
    <property type="entry name" value="UPF0324_YeiH-like"/>
</dbReference>
<comment type="caution">
    <text evidence="8">The sequence shown here is derived from an EMBL/GenBank/DDBJ whole genome shotgun (WGS) entry which is preliminary data.</text>
</comment>
<comment type="subcellular location">
    <subcellularLocation>
        <location evidence="1">Cell membrane</location>
        <topology evidence="1">Multi-pass membrane protein</topology>
    </subcellularLocation>
</comment>
<feature type="transmembrane region" description="Helical" evidence="7">
    <location>
        <begin position="270"/>
        <end position="290"/>
    </location>
</feature>
<name>E5Y325_BILW3</name>
<dbReference type="OrthoDB" id="9805703at2"/>
<evidence type="ECO:0000256" key="6">
    <source>
        <dbReference type="ARBA" id="ARBA00023136"/>
    </source>
</evidence>
<keyword evidence="5 7" id="KW-1133">Transmembrane helix</keyword>
<feature type="transmembrane region" description="Helical" evidence="7">
    <location>
        <begin position="163"/>
        <end position="183"/>
    </location>
</feature>
<feature type="transmembrane region" description="Helical" evidence="7">
    <location>
        <begin position="230"/>
        <end position="250"/>
    </location>
</feature>
<keyword evidence="9" id="KW-1185">Reference proteome</keyword>
<dbReference type="AlphaFoldDB" id="E5Y325"/>
<protein>
    <submittedName>
        <fullName evidence="8">Uncharacterized protein</fullName>
    </submittedName>
</protein>
<dbReference type="PANTHER" id="PTHR30106">
    <property type="entry name" value="INNER MEMBRANE PROTEIN YEIH-RELATED"/>
    <property type="match status" value="1"/>
</dbReference>
<dbReference type="eggNOG" id="COG2855">
    <property type="taxonomic scope" value="Bacteria"/>
</dbReference>
<feature type="transmembrane region" description="Helical" evidence="7">
    <location>
        <begin position="297"/>
        <end position="315"/>
    </location>
</feature>
<dbReference type="Pfam" id="PF03601">
    <property type="entry name" value="Cons_hypoth698"/>
    <property type="match status" value="1"/>
</dbReference>
<evidence type="ECO:0000256" key="2">
    <source>
        <dbReference type="ARBA" id="ARBA00007977"/>
    </source>
</evidence>
<evidence type="ECO:0000256" key="4">
    <source>
        <dbReference type="ARBA" id="ARBA00022692"/>
    </source>
</evidence>
<dbReference type="GO" id="GO:0005886">
    <property type="term" value="C:plasma membrane"/>
    <property type="evidence" value="ECO:0007669"/>
    <property type="project" value="UniProtKB-SubCell"/>
</dbReference>
<sequence>MQSEKAIGNGYHLQLMNGVLFVILFASAAYQLSQWHYISLLGISPLIVGIVLGMIYGNTLRLHLPVYWLPGILFSSKVLLRVAIVLYGFRLTFQDLLLVGFNGLAISSIMLTSTFIGGTWLGIKVFGLPRRLALLTAAGSSVCGAAAVLATEPVVKGESYESSIAVGTVVVFGTIAMFVYPFLYSHGFLDMSEKAYGMFVGGTLHEVAHAVAAGQAISIDAGNTAVIVKMLRVIMIAPLLICLGFWLNRFPEKTEEESRVPSYGTYNFSSFPWFAVLFIACIGINSLGIIPKQAVSVINSLDIFMLTMAMCALGMETSLEKVRMVGPKPFLLAGVLALWLIGGGYFVTRFILSLNF</sequence>
<dbReference type="InterPro" id="IPR018383">
    <property type="entry name" value="UPF0324_pro"/>
</dbReference>
<feature type="transmembrane region" description="Helical" evidence="7">
    <location>
        <begin position="96"/>
        <end position="120"/>
    </location>
</feature>
<feature type="transmembrane region" description="Helical" evidence="7">
    <location>
        <begin position="68"/>
        <end position="89"/>
    </location>
</feature>
<evidence type="ECO:0000256" key="5">
    <source>
        <dbReference type="ARBA" id="ARBA00022989"/>
    </source>
</evidence>
<dbReference type="GeneID" id="78087225"/>
<dbReference type="HOGENOM" id="CLU_033541_0_0_7"/>
<reference evidence="8 9" key="2">
    <citation type="submission" date="2013-04" db="EMBL/GenBank/DDBJ databases">
        <title>The Genome Sequence of Bilophila wadsworthia 3_1_6.</title>
        <authorList>
            <consortium name="The Broad Institute Genomics Platform"/>
            <person name="Earl A."/>
            <person name="Ward D."/>
            <person name="Feldgarden M."/>
            <person name="Gevers D."/>
            <person name="Sibley C."/>
            <person name="Strauss J."/>
            <person name="Allen-Vercoe E."/>
            <person name="Walker B."/>
            <person name="Young S."/>
            <person name="Zeng Q."/>
            <person name="Gargeya S."/>
            <person name="Fitzgerald M."/>
            <person name="Haas B."/>
            <person name="Abouelleil A."/>
            <person name="Allen A.W."/>
            <person name="Alvarado L."/>
            <person name="Arachchi H.M."/>
            <person name="Berlin A.M."/>
            <person name="Chapman S.B."/>
            <person name="Gainer-Dewar J."/>
            <person name="Goldberg J."/>
            <person name="Griggs A."/>
            <person name="Gujja S."/>
            <person name="Hansen M."/>
            <person name="Howarth C."/>
            <person name="Imamovic A."/>
            <person name="Ireland A."/>
            <person name="Larimer J."/>
            <person name="McCowan C."/>
            <person name="Murphy C."/>
            <person name="Pearson M."/>
            <person name="Poon T.W."/>
            <person name="Priest M."/>
            <person name="Roberts A."/>
            <person name="Saif S."/>
            <person name="Shea T."/>
            <person name="Sisk P."/>
            <person name="Sykes S."/>
            <person name="Wortman J."/>
            <person name="Nusbaum C."/>
            <person name="Birren B."/>
        </authorList>
    </citation>
    <scope>NUCLEOTIDE SEQUENCE [LARGE SCALE GENOMIC DNA]</scope>
    <source>
        <strain evidence="8 9">3_1_6</strain>
    </source>
</reference>
<gene>
    <name evidence="8" type="ORF">HMPREF0179_00586</name>
</gene>
<evidence type="ECO:0000313" key="8">
    <source>
        <dbReference type="EMBL" id="EFV45597.1"/>
    </source>
</evidence>
<dbReference type="Proteomes" id="UP000006034">
    <property type="component" value="Unassembled WGS sequence"/>
</dbReference>
<feature type="transmembrane region" description="Helical" evidence="7">
    <location>
        <begin position="330"/>
        <end position="352"/>
    </location>
</feature>
<keyword evidence="4 7" id="KW-0812">Transmembrane</keyword>
<organism evidence="8 9">
    <name type="scientific">Bilophila wadsworthia (strain 3_1_6)</name>
    <dbReference type="NCBI Taxonomy" id="563192"/>
    <lineage>
        <taxon>Bacteria</taxon>
        <taxon>Pseudomonadati</taxon>
        <taxon>Thermodesulfobacteriota</taxon>
        <taxon>Desulfovibrionia</taxon>
        <taxon>Desulfovibrionales</taxon>
        <taxon>Desulfovibrionaceae</taxon>
        <taxon>Bilophila</taxon>
    </lineage>
</organism>
<feature type="transmembrane region" description="Helical" evidence="7">
    <location>
        <begin position="12"/>
        <end position="30"/>
    </location>
</feature>
<evidence type="ECO:0000256" key="3">
    <source>
        <dbReference type="ARBA" id="ARBA00022475"/>
    </source>
</evidence>
<evidence type="ECO:0000313" key="9">
    <source>
        <dbReference type="Proteomes" id="UP000006034"/>
    </source>
</evidence>
<keyword evidence="3" id="KW-1003">Cell membrane</keyword>
<feature type="transmembrane region" description="Helical" evidence="7">
    <location>
        <begin position="132"/>
        <end position="151"/>
    </location>
</feature>
<dbReference type="EMBL" id="ADCP02000002">
    <property type="protein sequence ID" value="EFV45597.1"/>
    <property type="molecule type" value="Genomic_DNA"/>
</dbReference>
<dbReference type="STRING" id="563192.HMPREF0179_00586"/>
<accession>E5Y325</accession>
<comment type="similarity">
    <text evidence="2">Belongs to the UPF0324 family.</text>
</comment>
<proteinExistence type="inferred from homology"/>
<dbReference type="NCBIfam" id="TIGR00698">
    <property type="entry name" value="YeiH family putative sulfate export transporter"/>
    <property type="match status" value="1"/>
</dbReference>